<proteinExistence type="predicted"/>
<evidence type="ECO:0000256" key="1">
    <source>
        <dbReference type="SAM" id="SignalP"/>
    </source>
</evidence>
<dbReference type="AlphaFoldDB" id="A0A0L6VMM8"/>
<evidence type="ECO:0000313" key="3">
    <source>
        <dbReference type="Proteomes" id="UP000037035"/>
    </source>
</evidence>
<dbReference type="EMBL" id="LAVV01003666">
    <property type="protein sequence ID" value="KNZ61949.1"/>
    <property type="molecule type" value="Genomic_DNA"/>
</dbReference>
<protein>
    <submittedName>
        <fullName evidence="2">Uncharacterized protein</fullName>
    </submittedName>
</protein>
<keyword evidence="1" id="KW-0732">Signal</keyword>
<keyword evidence="3" id="KW-1185">Reference proteome</keyword>
<organism evidence="2 3">
    <name type="scientific">Puccinia sorghi</name>
    <dbReference type="NCBI Taxonomy" id="27349"/>
    <lineage>
        <taxon>Eukaryota</taxon>
        <taxon>Fungi</taxon>
        <taxon>Dikarya</taxon>
        <taxon>Basidiomycota</taxon>
        <taxon>Pucciniomycotina</taxon>
        <taxon>Pucciniomycetes</taxon>
        <taxon>Pucciniales</taxon>
        <taxon>Pucciniaceae</taxon>
        <taxon>Puccinia</taxon>
    </lineage>
</organism>
<dbReference type="VEuPathDB" id="FungiDB:VP01_132g2"/>
<feature type="signal peptide" evidence="1">
    <location>
        <begin position="1"/>
        <end position="28"/>
    </location>
</feature>
<accession>A0A0L6VMM8</accession>
<gene>
    <name evidence="2" type="ORF">VP01_132g2</name>
</gene>
<comment type="caution">
    <text evidence="2">The sequence shown here is derived from an EMBL/GenBank/DDBJ whole genome shotgun (WGS) entry which is preliminary data.</text>
</comment>
<feature type="chain" id="PRO_5005568463" evidence="1">
    <location>
        <begin position="29"/>
        <end position="107"/>
    </location>
</feature>
<dbReference type="STRING" id="27349.A0A0L6VMM8"/>
<dbReference type="Proteomes" id="UP000037035">
    <property type="component" value="Unassembled WGS sequence"/>
</dbReference>
<reference evidence="2 3" key="1">
    <citation type="submission" date="2015-08" db="EMBL/GenBank/DDBJ databases">
        <title>Next Generation Sequencing and Analysis of the Genome of Puccinia sorghi L Schw, the Causal Agent of Maize Common Rust.</title>
        <authorList>
            <person name="Rochi L."/>
            <person name="Burguener G."/>
            <person name="Darino M."/>
            <person name="Turjanski A."/>
            <person name="Kreff E."/>
            <person name="Dieguez M.J."/>
            <person name="Sacco F."/>
        </authorList>
    </citation>
    <scope>NUCLEOTIDE SEQUENCE [LARGE SCALE GENOMIC DNA]</scope>
    <source>
        <strain evidence="2 3">RO10H11247</strain>
    </source>
</reference>
<sequence length="107" mass="12031">MFSPSLHSSLTVLRTLMQVVLLGQTTWAQLVGRPAATREPGGLPTHHDLYARNESAGHSYLLQSSMPYYHPVLAHQKHAANGSDYRLIFQAMGNTFFDQWDFFHDGS</sequence>
<evidence type="ECO:0000313" key="2">
    <source>
        <dbReference type="EMBL" id="KNZ61949.1"/>
    </source>
</evidence>
<name>A0A0L6VMM8_9BASI</name>